<protein>
    <recommendedName>
        <fullName evidence="2">F-box domain-containing protein</fullName>
    </recommendedName>
</protein>
<gene>
    <name evidence="3" type="primary">gb08419</name>
    <name evidence="3" type="ORF">PR202_gb08419</name>
</gene>
<organism evidence="3 4">
    <name type="scientific">Eleusine coracana subsp. coracana</name>
    <dbReference type="NCBI Taxonomy" id="191504"/>
    <lineage>
        <taxon>Eukaryota</taxon>
        <taxon>Viridiplantae</taxon>
        <taxon>Streptophyta</taxon>
        <taxon>Embryophyta</taxon>
        <taxon>Tracheophyta</taxon>
        <taxon>Spermatophyta</taxon>
        <taxon>Magnoliopsida</taxon>
        <taxon>Liliopsida</taxon>
        <taxon>Poales</taxon>
        <taxon>Poaceae</taxon>
        <taxon>PACMAD clade</taxon>
        <taxon>Chloridoideae</taxon>
        <taxon>Cynodonteae</taxon>
        <taxon>Eleusininae</taxon>
        <taxon>Eleusine</taxon>
    </lineage>
</organism>
<dbReference type="Pfam" id="PF12937">
    <property type="entry name" value="F-box-like"/>
    <property type="match status" value="1"/>
</dbReference>
<evidence type="ECO:0000256" key="1">
    <source>
        <dbReference type="SAM" id="MobiDB-lite"/>
    </source>
</evidence>
<dbReference type="InterPro" id="IPR036047">
    <property type="entry name" value="F-box-like_dom_sf"/>
</dbReference>
<accession>A0AAV5EEU9</accession>
<dbReference type="EMBL" id="BQKI01000075">
    <property type="protein sequence ID" value="GJN20976.1"/>
    <property type="molecule type" value="Genomic_DNA"/>
</dbReference>
<reference evidence="3" key="2">
    <citation type="submission" date="2021-12" db="EMBL/GenBank/DDBJ databases">
        <title>Resequencing data analysis of finger millet.</title>
        <authorList>
            <person name="Hatakeyama M."/>
            <person name="Aluri S."/>
            <person name="Balachadran M.T."/>
            <person name="Sivarajan S.R."/>
            <person name="Poveda L."/>
            <person name="Shimizu-Inatsugi R."/>
            <person name="Schlapbach R."/>
            <person name="Sreeman S.M."/>
            <person name="Shimizu K.K."/>
        </authorList>
    </citation>
    <scope>NUCLEOTIDE SEQUENCE</scope>
</reference>
<dbReference type="PANTHER" id="PTHR33207">
    <property type="entry name" value="F-BOX DOMAIN CONTAINING PROTEIN-RELATED"/>
    <property type="match status" value="1"/>
</dbReference>
<name>A0AAV5EEU9_ELECO</name>
<sequence length="78" mass="8589">MEILLRLDSPTWLVRAAAVCRRWLRRASDPAFLRRFRALSARPASSASTSSPAAARRGSSPCLSPWISRPPPAAPFRS</sequence>
<evidence type="ECO:0000313" key="4">
    <source>
        <dbReference type="Proteomes" id="UP001054889"/>
    </source>
</evidence>
<feature type="compositionally biased region" description="Low complexity" evidence="1">
    <location>
        <begin position="40"/>
        <end position="61"/>
    </location>
</feature>
<evidence type="ECO:0000259" key="2">
    <source>
        <dbReference type="Pfam" id="PF12937"/>
    </source>
</evidence>
<keyword evidence="4" id="KW-1185">Reference proteome</keyword>
<proteinExistence type="predicted"/>
<dbReference type="InterPro" id="IPR001810">
    <property type="entry name" value="F-box_dom"/>
</dbReference>
<feature type="region of interest" description="Disordered" evidence="1">
    <location>
        <begin position="40"/>
        <end position="78"/>
    </location>
</feature>
<evidence type="ECO:0000313" key="3">
    <source>
        <dbReference type="EMBL" id="GJN20976.1"/>
    </source>
</evidence>
<dbReference type="Gene3D" id="1.20.1280.50">
    <property type="match status" value="1"/>
</dbReference>
<feature type="compositionally biased region" description="Pro residues" evidence="1">
    <location>
        <begin position="68"/>
        <end position="78"/>
    </location>
</feature>
<dbReference type="Proteomes" id="UP001054889">
    <property type="component" value="Unassembled WGS sequence"/>
</dbReference>
<dbReference type="AlphaFoldDB" id="A0AAV5EEU9"/>
<feature type="domain" description="F-box" evidence="2">
    <location>
        <begin position="2"/>
        <end position="35"/>
    </location>
</feature>
<dbReference type="SUPFAM" id="SSF81383">
    <property type="entry name" value="F-box domain"/>
    <property type="match status" value="1"/>
</dbReference>
<comment type="caution">
    <text evidence="3">The sequence shown here is derived from an EMBL/GenBank/DDBJ whole genome shotgun (WGS) entry which is preliminary data.</text>
</comment>
<reference evidence="3" key="1">
    <citation type="journal article" date="2018" name="DNA Res.">
        <title>Multiple hybrid de novo genome assembly of finger millet, an orphan allotetraploid crop.</title>
        <authorList>
            <person name="Hatakeyama M."/>
            <person name="Aluri S."/>
            <person name="Balachadran M.T."/>
            <person name="Sivarajan S.R."/>
            <person name="Patrignani A."/>
            <person name="Gruter S."/>
            <person name="Poveda L."/>
            <person name="Shimizu-Inatsugi R."/>
            <person name="Baeten J."/>
            <person name="Francoijs K.J."/>
            <person name="Nataraja K.N."/>
            <person name="Reddy Y.A.N."/>
            <person name="Phadnis S."/>
            <person name="Ravikumar R.L."/>
            <person name="Schlapbach R."/>
            <person name="Sreeman S.M."/>
            <person name="Shimizu K.K."/>
        </authorList>
    </citation>
    <scope>NUCLEOTIDE SEQUENCE</scope>
</reference>